<dbReference type="InterPro" id="IPR027417">
    <property type="entry name" value="P-loop_NTPase"/>
</dbReference>
<evidence type="ECO:0000313" key="2">
    <source>
        <dbReference type="Proteomes" id="UP001595912"/>
    </source>
</evidence>
<proteinExistence type="predicted"/>
<name>A0ABV9W264_9ACTN</name>
<reference evidence="2" key="1">
    <citation type="journal article" date="2019" name="Int. J. Syst. Evol. Microbiol.">
        <title>The Global Catalogue of Microorganisms (GCM) 10K type strain sequencing project: providing services to taxonomists for standard genome sequencing and annotation.</title>
        <authorList>
            <consortium name="The Broad Institute Genomics Platform"/>
            <consortium name="The Broad Institute Genome Sequencing Center for Infectious Disease"/>
            <person name="Wu L."/>
            <person name="Ma J."/>
        </authorList>
    </citation>
    <scope>NUCLEOTIDE SEQUENCE [LARGE SCALE GENOMIC DNA]</scope>
    <source>
        <strain evidence="2">CGMCC 4.7152</strain>
    </source>
</reference>
<gene>
    <name evidence="1" type="ORF">ACFPIJ_33635</name>
</gene>
<protein>
    <submittedName>
        <fullName evidence="1">Uncharacterized protein</fullName>
    </submittedName>
</protein>
<accession>A0ABV9W264</accession>
<keyword evidence="2" id="KW-1185">Reference proteome</keyword>
<organism evidence="1 2">
    <name type="scientific">Dactylosporangium cerinum</name>
    <dbReference type="NCBI Taxonomy" id="1434730"/>
    <lineage>
        <taxon>Bacteria</taxon>
        <taxon>Bacillati</taxon>
        <taxon>Actinomycetota</taxon>
        <taxon>Actinomycetes</taxon>
        <taxon>Micromonosporales</taxon>
        <taxon>Micromonosporaceae</taxon>
        <taxon>Dactylosporangium</taxon>
    </lineage>
</organism>
<comment type="caution">
    <text evidence="1">The sequence shown here is derived from an EMBL/GenBank/DDBJ whole genome shotgun (WGS) entry which is preliminary data.</text>
</comment>
<dbReference type="SUPFAM" id="SSF52540">
    <property type="entry name" value="P-loop containing nucleoside triphosphate hydrolases"/>
    <property type="match status" value="1"/>
</dbReference>
<dbReference type="EMBL" id="JBHSIU010000045">
    <property type="protein sequence ID" value="MFC5002757.1"/>
    <property type="molecule type" value="Genomic_DNA"/>
</dbReference>
<evidence type="ECO:0000313" key="1">
    <source>
        <dbReference type="EMBL" id="MFC5002757.1"/>
    </source>
</evidence>
<dbReference type="Proteomes" id="UP001595912">
    <property type="component" value="Unassembled WGS sequence"/>
</dbReference>
<dbReference type="Gene3D" id="3.40.50.1460">
    <property type="match status" value="1"/>
</dbReference>
<dbReference type="RefSeq" id="WP_380121145.1">
    <property type="nucleotide sequence ID" value="NZ_JBHSIU010000045.1"/>
</dbReference>
<dbReference type="Gene3D" id="3.40.50.300">
    <property type="entry name" value="P-loop containing nucleotide triphosphate hydrolases"/>
    <property type="match status" value="1"/>
</dbReference>
<sequence>MDPSQSVAVLIGVANSTASDFPPVPAATENLIRLGRALTGKAWGLRRPMRLIELVDPDRSTVLRTVADAGKLLGRQGLLLLYFVGHAEPIGDELCLALTDADRSNPRDTMLTVTALVEATGTRSSHRHLLVLDCCFSGRAAARLPGVSARLGDTAGWYFMGAADGGSAASAPRDGETTLFTAALLRAMEGHVGHGESLSPTDVLRIATDLLPDDHLPVHNDLAWGQRLQWLRNLRYTPPARRPVHLRETASGTPAPNDWIPAPPALYAEPPYIGSHEFVGRSAQLDELTRWAAQDNDTEPVMLLEAIGGSGKSMLTWHWTAGQAKHVRDDWAGFFWYSFYERSSTMADFCRHALAYVNEDKPEHYAELNQAELTRLVLLCLRARPWLMVLDGLERVLVAYNRFDSAQLADEEAGRQDAIASRDPCAAIRPADDELLRRLAAAQPSRILVTSRLVPRVLLNTSGQPIPGVRRHLLPGLTAGDAEALLRACGVHGSSHQMTDYLRRHCAFHPLVTGVVGGLVNNYMPARGTFDDWAADPGHGGSLDVGDLDLVQKRNHILRSAVDALSSGSRKLLWTMSLIPGAVDYPTLRAFNPFATVATVQPQSQPPRDFTRDYAVLPPGSKRREKAQRDYQRVLDAWLASQPQGPEDPAADEPLDAALYDLERRGLVQFDRRVARWDLHPIVRAIGSTAVGGAARETIGMQIVDHFSKLPSGPDLLAETLEDIFNALVVVQTLIHIGRTRDAWLRLEQGLLEVLVFNAEAYAETLAVLKPLVPENELSWPKSFAFYDKVLLRTYLAMLYNIIGDGARARAIHCAVLHECVELRQDVTSTITLVNISVTHSSGLQLAAADLATAQGLEAAELTGNAGARFVLRLERFVQLATVGRWAEAEQLWEALDGMGRDWPRRLYRPGGAELEHLLYGAVPLEEQPIEALEAAERLLRSGANRGGLRRYLAAKGNWHLARSEPAQAADSFHEAVRMSNECGIRFHRAEVCLALAKARAHATMTKDEAERLSTAPEAAASAIWLARLWRELGDERTAATHAMTAYRAAWADGEPFVVRRALDAAAALLRELGSEIPNLPAYDASQRERQPWEGSAEQLLNRLRRTRQPA</sequence>